<sequence>MKFEDSFFYEVIQMNEEKKENINDLTLEKLKAELAALKSEVQQLQHNQEQENENSQAERLETTEVLEAIDESTEELEIKAELICRWGAARAGAIVIAPVVGTVALMANEIYMVNQIAKLYQVKLTERAIFSFVGAISSRVIGHILATLIPFSVIQVPVAIGITYSLGRVTQLWLRDGMPEDLNPYIDMMDDWKEKAREQAEKLKEYPLKNIPLGDETIDFMKRWGHLAQEKLNDVKKRGKNVYNSVRYADDLVNEIVKEAEKSKQQNNSNKATEDVLNPDTMDSDKEDKKKEEVEPLTETKVTQAIEDAKLSLDE</sequence>
<comment type="caution">
    <text evidence="3">The sequence shown here is derived from an EMBL/GenBank/DDBJ whole genome shotgun (WGS) entry which is preliminary data.</text>
</comment>
<feature type="compositionally biased region" description="Basic and acidic residues" evidence="2">
    <location>
        <begin position="283"/>
        <end position="294"/>
    </location>
</feature>
<gene>
    <name evidence="3" type="ORF">HMPREF3182_01108</name>
</gene>
<dbReference type="AlphaFoldDB" id="A0A134CF09"/>
<keyword evidence="4" id="KW-1185">Reference proteome</keyword>
<dbReference type="Proteomes" id="UP000070160">
    <property type="component" value="Unassembled WGS sequence"/>
</dbReference>
<accession>A0A134CF09</accession>
<evidence type="ECO:0000256" key="2">
    <source>
        <dbReference type="SAM" id="MobiDB-lite"/>
    </source>
</evidence>
<proteinExistence type="predicted"/>
<evidence type="ECO:0000313" key="4">
    <source>
        <dbReference type="Proteomes" id="UP000070160"/>
    </source>
</evidence>
<dbReference type="STRING" id="1588748.HMPREF3182_01108"/>
<feature type="coiled-coil region" evidence="1">
    <location>
        <begin position="15"/>
        <end position="61"/>
    </location>
</feature>
<feature type="region of interest" description="Disordered" evidence="2">
    <location>
        <begin position="260"/>
        <end position="315"/>
    </location>
</feature>
<name>A0A134CF09_9FIRM</name>
<protein>
    <recommendedName>
        <fullName evidence="5">DUF697 domain-containing protein</fullName>
    </recommendedName>
</protein>
<dbReference type="PATRIC" id="fig|1588748.3.peg.1067"/>
<reference evidence="4" key="1">
    <citation type="submission" date="2016-01" db="EMBL/GenBank/DDBJ databases">
        <authorList>
            <person name="Mitreva M."/>
            <person name="Pepin K.H."/>
            <person name="Mihindukulasuriya K.A."/>
            <person name="Fulton R."/>
            <person name="Fronick C."/>
            <person name="O'Laughlin M."/>
            <person name="Miner T."/>
            <person name="Herter B."/>
            <person name="Rosa B.A."/>
            <person name="Cordes M."/>
            <person name="Tomlinson C."/>
            <person name="Wollam A."/>
            <person name="Palsikar V.B."/>
            <person name="Mardis E.R."/>
            <person name="Wilson R.K."/>
        </authorList>
    </citation>
    <scope>NUCLEOTIDE SEQUENCE [LARGE SCALE GENOMIC DNA]</scope>
    <source>
        <strain evidence="4">KA00182</strain>
    </source>
</reference>
<evidence type="ECO:0000313" key="3">
    <source>
        <dbReference type="EMBL" id="KXB90684.1"/>
    </source>
</evidence>
<evidence type="ECO:0008006" key="5">
    <source>
        <dbReference type="Google" id="ProtNLM"/>
    </source>
</evidence>
<evidence type="ECO:0000256" key="1">
    <source>
        <dbReference type="SAM" id="Coils"/>
    </source>
</evidence>
<keyword evidence="1" id="KW-0175">Coiled coil</keyword>
<dbReference type="EMBL" id="LSDT01000044">
    <property type="protein sequence ID" value="KXB90684.1"/>
    <property type="molecule type" value="Genomic_DNA"/>
</dbReference>
<organism evidence="3 4">
    <name type="scientific">Megasphaera hutchinsoni</name>
    <dbReference type="NCBI Taxonomy" id="1588748"/>
    <lineage>
        <taxon>Bacteria</taxon>
        <taxon>Bacillati</taxon>
        <taxon>Bacillota</taxon>
        <taxon>Negativicutes</taxon>
        <taxon>Veillonellales</taxon>
        <taxon>Veillonellaceae</taxon>
        <taxon>Megasphaera</taxon>
    </lineage>
</organism>